<dbReference type="Proteomes" id="UP000030351">
    <property type="component" value="Unassembled WGS sequence"/>
</dbReference>
<dbReference type="PROSITE" id="PS01039">
    <property type="entry name" value="SBP_BACTERIAL_3"/>
    <property type="match status" value="1"/>
</dbReference>
<evidence type="ECO:0000259" key="6">
    <source>
        <dbReference type="SMART" id="SM00062"/>
    </source>
</evidence>
<accession>A0A0A3YQI0</accession>
<sequence>MIKMTPVLTLTALALCCSSALASGETLRVAADLTYPPFQYRDVNGKPTGFEIDITNAVCKAVAVKCEYVVSSFDAEIPSLMAKKVDFISPLGATEKRKKSIDFSHFIYHVPSQLVARKDTHLQPTAESLQGKNIAVQQGSIQEMYANKYWAPKGVEIKTYPDQDVIYQDLAAGRLDGALSPAVAVTFGFLQKPEGKEFALTGPEVRDDVIFSIGSAYGVRKGDEKTQKMLNEGLAKIMADGTWQKIKQHYFGDIEMKVTRTETANAAK</sequence>
<evidence type="ECO:0000256" key="1">
    <source>
        <dbReference type="ARBA" id="ARBA00004196"/>
    </source>
</evidence>
<evidence type="ECO:0000256" key="5">
    <source>
        <dbReference type="SAM" id="SignalP"/>
    </source>
</evidence>
<organism evidence="7 8">
    <name type="scientific">Erwinia typographi</name>
    <dbReference type="NCBI Taxonomy" id="371042"/>
    <lineage>
        <taxon>Bacteria</taxon>
        <taxon>Pseudomonadati</taxon>
        <taxon>Pseudomonadota</taxon>
        <taxon>Gammaproteobacteria</taxon>
        <taxon>Enterobacterales</taxon>
        <taxon>Erwiniaceae</taxon>
        <taxon>Erwinia</taxon>
    </lineage>
</organism>
<dbReference type="AlphaFoldDB" id="A0A0A3YQI0"/>
<evidence type="ECO:0000256" key="3">
    <source>
        <dbReference type="ARBA" id="ARBA00022729"/>
    </source>
</evidence>
<dbReference type="InterPro" id="IPR018313">
    <property type="entry name" value="SBP_3_CS"/>
</dbReference>
<keyword evidence="3 5" id="KW-0732">Signal</keyword>
<evidence type="ECO:0000313" key="8">
    <source>
        <dbReference type="Proteomes" id="UP000030351"/>
    </source>
</evidence>
<feature type="signal peptide" evidence="5">
    <location>
        <begin position="1"/>
        <end position="22"/>
    </location>
</feature>
<keyword evidence="8" id="KW-1185">Reference proteome</keyword>
<dbReference type="PANTHER" id="PTHR35936">
    <property type="entry name" value="MEMBRANE-BOUND LYTIC MUREIN TRANSGLYCOSYLASE F"/>
    <property type="match status" value="1"/>
</dbReference>
<feature type="domain" description="Solute-binding protein family 3/N-terminal" evidence="6">
    <location>
        <begin position="26"/>
        <end position="254"/>
    </location>
</feature>
<dbReference type="Gene3D" id="3.40.190.10">
    <property type="entry name" value="Periplasmic binding protein-like II"/>
    <property type="match status" value="2"/>
</dbReference>
<comment type="subcellular location">
    <subcellularLocation>
        <location evidence="1">Cell envelope</location>
    </subcellularLocation>
</comment>
<comment type="similarity">
    <text evidence="2 4">Belongs to the bacterial solute-binding protein 3 family.</text>
</comment>
<dbReference type="RefSeq" id="WP_034898243.1">
    <property type="nucleotide sequence ID" value="NZ_JRUQ01000071.1"/>
</dbReference>
<dbReference type="Pfam" id="PF00497">
    <property type="entry name" value="SBP_bac_3"/>
    <property type="match status" value="1"/>
</dbReference>
<evidence type="ECO:0000256" key="2">
    <source>
        <dbReference type="ARBA" id="ARBA00010333"/>
    </source>
</evidence>
<proteinExistence type="inferred from homology"/>
<dbReference type="OrthoDB" id="9768183at2"/>
<dbReference type="SMART" id="SM00062">
    <property type="entry name" value="PBPb"/>
    <property type="match status" value="1"/>
</dbReference>
<gene>
    <name evidence="7" type="ORF">NG99_23055</name>
</gene>
<dbReference type="InterPro" id="IPR001638">
    <property type="entry name" value="Solute-binding_3/MltF_N"/>
</dbReference>
<evidence type="ECO:0000256" key="4">
    <source>
        <dbReference type="RuleBase" id="RU003744"/>
    </source>
</evidence>
<feature type="chain" id="PRO_5002005300" evidence="5">
    <location>
        <begin position="23"/>
        <end position="268"/>
    </location>
</feature>
<protein>
    <submittedName>
        <fullName evidence="7">ABC transporter substrate-binding protein</fullName>
    </submittedName>
</protein>
<evidence type="ECO:0000313" key="7">
    <source>
        <dbReference type="EMBL" id="KGT87586.1"/>
    </source>
</evidence>
<name>A0A0A3YQI0_9GAMM</name>
<dbReference type="STRING" id="371042.NG99_23055"/>
<dbReference type="GO" id="GO:0030288">
    <property type="term" value="C:outer membrane-bounded periplasmic space"/>
    <property type="evidence" value="ECO:0007669"/>
    <property type="project" value="UniProtKB-ARBA"/>
</dbReference>
<reference evidence="7 8" key="1">
    <citation type="submission" date="2014-10" db="EMBL/GenBank/DDBJ databases">
        <title>Genome sequence of Erwinia typographi M043b.</title>
        <authorList>
            <person name="Chan K.-G."/>
            <person name="Tan W.-S."/>
        </authorList>
    </citation>
    <scope>NUCLEOTIDE SEQUENCE [LARGE SCALE GENOMIC DNA]</scope>
    <source>
        <strain evidence="7 8">M043b</strain>
    </source>
</reference>
<comment type="caution">
    <text evidence="7">The sequence shown here is derived from an EMBL/GenBank/DDBJ whole genome shotgun (WGS) entry which is preliminary data.</text>
</comment>
<dbReference type="eggNOG" id="COG0834">
    <property type="taxonomic scope" value="Bacteria"/>
</dbReference>
<dbReference type="EMBL" id="JRUQ01000071">
    <property type="protein sequence ID" value="KGT87586.1"/>
    <property type="molecule type" value="Genomic_DNA"/>
</dbReference>
<dbReference type="SUPFAM" id="SSF53850">
    <property type="entry name" value="Periplasmic binding protein-like II"/>
    <property type="match status" value="1"/>
</dbReference>
<dbReference type="PANTHER" id="PTHR35936:SF13">
    <property type="entry name" value="HISTIDINE-BINDING PERIPLASMIC PROTEIN"/>
    <property type="match status" value="1"/>
</dbReference>